<protein>
    <submittedName>
        <fullName evidence="6">Crp/Fnr family transcriptional regulator</fullName>
    </submittedName>
</protein>
<organism evidence="6 7">
    <name type="scientific">Ligilactobacillus pabuli</name>
    <dbReference type="NCBI Taxonomy" id="2886039"/>
    <lineage>
        <taxon>Bacteria</taxon>
        <taxon>Bacillati</taxon>
        <taxon>Bacillota</taxon>
        <taxon>Bacilli</taxon>
        <taxon>Lactobacillales</taxon>
        <taxon>Lactobacillaceae</taxon>
        <taxon>Ligilactobacillus</taxon>
    </lineage>
</organism>
<feature type="domain" description="HTH crp-type" evidence="5">
    <location>
        <begin position="150"/>
        <end position="223"/>
    </location>
</feature>
<dbReference type="SUPFAM" id="SSF46785">
    <property type="entry name" value="Winged helix' DNA-binding domain"/>
    <property type="match status" value="1"/>
</dbReference>
<reference evidence="6" key="1">
    <citation type="journal article" date="2022" name="Int. J. Syst. Evol. Microbiol.">
        <title>A novel species of lactic acid bacteria, Ligilactobacillus pabuli sp. nov., isolated from alfalfa silage.</title>
        <authorList>
            <person name="Tohno M."/>
            <person name="Tanizawa Y."/>
            <person name="Sawada H."/>
            <person name="Sakamoto M."/>
            <person name="Ohkuma M."/>
            <person name="Kobayashi H."/>
        </authorList>
    </citation>
    <scope>NUCLEOTIDE SEQUENCE</scope>
    <source>
        <strain evidence="6">AF129</strain>
    </source>
</reference>
<dbReference type="Proteomes" id="UP001055149">
    <property type="component" value="Unassembled WGS sequence"/>
</dbReference>
<evidence type="ECO:0000313" key="6">
    <source>
        <dbReference type="EMBL" id="GKS82262.1"/>
    </source>
</evidence>
<gene>
    <name evidence="6" type="ORF">LPAF129_19480</name>
</gene>
<dbReference type="InterPro" id="IPR050397">
    <property type="entry name" value="Env_Response_Regulators"/>
</dbReference>
<dbReference type="PRINTS" id="PR00034">
    <property type="entry name" value="HTHCRP"/>
</dbReference>
<evidence type="ECO:0000256" key="1">
    <source>
        <dbReference type="ARBA" id="ARBA00023015"/>
    </source>
</evidence>
<dbReference type="InterPro" id="IPR000595">
    <property type="entry name" value="cNMP-bd_dom"/>
</dbReference>
<evidence type="ECO:0000256" key="3">
    <source>
        <dbReference type="ARBA" id="ARBA00023163"/>
    </source>
</evidence>
<dbReference type="PROSITE" id="PS51063">
    <property type="entry name" value="HTH_CRP_2"/>
    <property type="match status" value="1"/>
</dbReference>
<dbReference type="RefSeq" id="WP_244056701.1">
    <property type="nucleotide sequence ID" value="NZ_BQXH01000023.1"/>
</dbReference>
<sequence>MELTEKIHCVSLVPLFSGLEPASIAKIAQKVTNKTVQKGELLASPQQKDETLVIVHQGQLKGYHLLSTGQEQLLFLLTAGEFTGVWSVFQTGRKQTNYLEALTTSELCLLTHQDLVQILQDYPAISYQLLNQMAQRLEKAEKQATFLAAPTIRARISLYLNDLIAQQETGSQSPVVELPLNRKNLAAYLGTTPESVTRTLQKLAAEGKIKSLSSQKIMVLEPLVEE</sequence>
<dbReference type="Gene3D" id="2.60.120.10">
    <property type="entry name" value="Jelly Rolls"/>
    <property type="match status" value="1"/>
</dbReference>
<keyword evidence="1" id="KW-0805">Transcription regulation</keyword>
<evidence type="ECO:0000256" key="2">
    <source>
        <dbReference type="ARBA" id="ARBA00023125"/>
    </source>
</evidence>
<keyword evidence="2" id="KW-0238">DNA-binding</keyword>
<dbReference type="InterPro" id="IPR014710">
    <property type="entry name" value="RmlC-like_jellyroll"/>
</dbReference>
<dbReference type="PANTHER" id="PTHR24567">
    <property type="entry name" value="CRP FAMILY TRANSCRIPTIONAL REGULATORY PROTEIN"/>
    <property type="match status" value="1"/>
</dbReference>
<dbReference type="PANTHER" id="PTHR24567:SF28">
    <property type="entry name" value="LISTERIOLYSIN REGULATORY PROTEIN"/>
    <property type="match status" value="1"/>
</dbReference>
<dbReference type="InterPro" id="IPR012318">
    <property type="entry name" value="HTH_CRP"/>
</dbReference>
<dbReference type="SMART" id="SM00100">
    <property type="entry name" value="cNMP"/>
    <property type="match status" value="1"/>
</dbReference>
<feature type="domain" description="Cyclic nucleotide-binding" evidence="4">
    <location>
        <begin position="15"/>
        <end position="136"/>
    </location>
</feature>
<dbReference type="InterPro" id="IPR036388">
    <property type="entry name" value="WH-like_DNA-bd_sf"/>
</dbReference>
<dbReference type="CDD" id="cd00038">
    <property type="entry name" value="CAP_ED"/>
    <property type="match status" value="1"/>
</dbReference>
<dbReference type="InterPro" id="IPR036390">
    <property type="entry name" value="WH_DNA-bd_sf"/>
</dbReference>
<keyword evidence="3" id="KW-0804">Transcription</keyword>
<dbReference type="PROSITE" id="PS50042">
    <property type="entry name" value="CNMP_BINDING_3"/>
    <property type="match status" value="1"/>
</dbReference>
<dbReference type="Pfam" id="PF13545">
    <property type="entry name" value="HTH_Crp_2"/>
    <property type="match status" value="1"/>
</dbReference>
<evidence type="ECO:0000259" key="5">
    <source>
        <dbReference type="PROSITE" id="PS51063"/>
    </source>
</evidence>
<evidence type="ECO:0000259" key="4">
    <source>
        <dbReference type="PROSITE" id="PS50042"/>
    </source>
</evidence>
<comment type="caution">
    <text evidence="6">The sequence shown here is derived from an EMBL/GenBank/DDBJ whole genome shotgun (WGS) entry which is preliminary data.</text>
</comment>
<dbReference type="Gene3D" id="1.10.10.10">
    <property type="entry name" value="Winged helix-like DNA-binding domain superfamily/Winged helix DNA-binding domain"/>
    <property type="match status" value="1"/>
</dbReference>
<dbReference type="CDD" id="cd00092">
    <property type="entry name" value="HTH_CRP"/>
    <property type="match status" value="1"/>
</dbReference>
<name>A0ABQ5JMD1_9LACO</name>
<dbReference type="EMBL" id="BQXH01000023">
    <property type="protein sequence ID" value="GKS82262.1"/>
    <property type="molecule type" value="Genomic_DNA"/>
</dbReference>
<accession>A0ABQ5JMD1</accession>
<dbReference type="SMART" id="SM00419">
    <property type="entry name" value="HTH_CRP"/>
    <property type="match status" value="1"/>
</dbReference>
<keyword evidence="7" id="KW-1185">Reference proteome</keyword>
<dbReference type="SUPFAM" id="SSF51206">
    <property type="entry name" value="cAMP-binding domain-like"/>
    <property type="match status" value="1"/>
</dbReference>
<dbReference type="InterPro" id="IPR018490">
    <property type="entry name" value="cNMP-bd_dom_sf"/>
</dbReference>
<evidence type="ECO:0000313" key="7">
    <source>
        <dbReference type="Proteomes" id="UP001055149"/>
    </source>
</evidence>
<proteinExistence type="predicted"/>
<dbReference type="Pfam" id="PF00027">
    <property type="entry name" value="cNMP_binding"/>
    <property type="match status" value="1"/>
</dbReference>